<dbReference type="AlphaFoldDB" id="A0A0F9LGW8"/>
<dbReference type="EMBL" id="LAZR01007269">
    <property type="protein sequence ID" value="KKM86371.1"/>
    <property type="molecule type" value="Genomic_DNA"/>
</dbReference>
<evidence type="ECO:0000313" key="1">
    <source>
        <dbReference type="EMBL" id="KKM86371.1"/>
    </source>
</evidence>
<accession>A0A0F9LGW8</accession>
<protein>
    <submittedName>
        <fullName evidence="1">Uncharacterized protein</fullName>
    </submittedName>
</protein>
<proteinExistence type="predicted"/>
<reference evidence="1" key="1">
    <citation type="journal article" date="2015" name="Nature">
        <title>Complex archaea that bridge the gap between prokaryotes and eukaryotes.</title>
        <authorList>
            <person name="Spang A."/>
            <person name="Saw J.H."/>
            <person name="Jorgensen S.L."/>
            <person name="Zaremba-Niedzwiedzka K."/>
            <person name="Martijn J."/>
            <person name="Lind A.E."/>
            <person name="van Eijk R."/>
            <person name="Schleper C."/>
            <person name="Guy L."/>
            <person name="Ettema T.J."/>
        </authorList>
    </citation>
    <scope>NUCLEOTIDE SEQUENCE</scope>
</reference>
<organism evidence="1">
    <name type="scientific">marine sediment metagenome</name>
    <dbReference type="NCBI Taxonomy" id="412755"/>
    <lineage>
        <taxon>unclassified sequences</taxon>
        <taxon>metagenomes</taxon>
        <taxon>ecological metagenomes</taxon>
    </lineage>
</organism>
<comment type="caution">
    <text evidence="1">The sequence shown here is derived from an EMBL/GenBank/DDBJ whole genome shotgun (WGS) entry which is preliminary data.</text>
</comment>
<gene>
    <name evidence="1" type="ORF">LCGC14_1279720</name>
</gene>
<name>A0A0F9LGW8_9ZZZZ</name>
<sequence>MARALLFLLDKYGLGVLNLGLLAYVSWRLATNHLRHLREKLETVIQGQEKLTKEVGQIKERVSTIEGQLKKS</sequence>